<keyword evidence="2" id="KW-0732">Signal</keyword>
<sequence>MMFTLVLLLVCAVLVLASKTQESVFSIISIDYNTVSHDPTRAAKDLGVMRVDVVGFLNFKDGSALQNALQSHGFKTYHIPENQFLLASVAPLEKNATLGYTYTTAEDAIIVLYGMTGTAAELKLNEQAVANAVLGSGRRYVFFEPSKIRYRKGSMGYAQKMSQEVAGSKCNGMRFDLNGTKPPRGIAKFLRDYFWFLLAGVLVALGIVVFIIVH</sequence>
<feature type="transmembrane region" description="Helical" evidence="1">
    <location>
        <begin position="193"/>
        <end position="213"/>
    </location>
</feature>
<gene>
    <name evidence="3" type="ORF">PSACC_01138</name>
</gene>
<dbReference type="AlphaFoldDB" id="A0A2H9TMS8"/>
<evidence type="ECO:0000256" key="2">
    <source>
        <dbReference type="SAM" id="SignalP"/>
    </source>
</evidence>
<organism evidence="3 4">
    <name type="scientific">Paramicrosporidium saccamoebae</name>
    <dbReference type="NCBI Taxonomy" id="1246581"/>
    <lineage>
        <taxon>Eukaryota</taxon>
        <taxon>Fungi</taxon>
        <taxon>Fungi incertae sedis</taxon>
        <taxon>Cryptomycota</taxon>
        <taxon>Cryptomycota incertae sedis</taxon>
        <taxon>Paramicrosporidium</taxon>
    </lineage>
</organism>
<feature type="chain" id="PRO_5014174740" evidence="2">
    <location>
        <begin position="18"/>
        <end position="214"/>
    </location>
</feature>
<feature type="signal peptide" evidence="2">
    <location>
        <begin position="1"/>
        <end position="17"/>
    </location>
</feature>
<protein>
    <submittedName>
        <fullName evidence="3">Uncharacterized protein</fullName>
    </submittedName>
</protein>
<evidence type="ECO:0000313" key="3">
    <source>
        <dbReference type="EMBL" id="PJF19044.1"/>
    </source>
</evidence>
<evidence type="ECO:0000313" key="4">
    <source>
        <dbReference type="Proteomes" id="UP000240830"/>
    </source>
</evidence>
<accession>A0A2H9TMS8</accession>
<dbReference type="EMBL" id="MTSL01000084">
    <property type="protein sequence ID" value="PJF19044.1"/>
    <property type="molecule type" value="Genomic_DNA"/>
</dbReference>
<keyword evidence="1" id="KW-0472">Membrane</keyword>
<name>A0A2H9TMS8_9FUNG</name>
<comment type="caution">
    <text evidence="3">The sequence shown here is derived from an EMBL/GenBank/DDBJ whole genome shotgun (WGS) entry which is preliminary data.</text>
</comment>
<reference evidence="3 4" key="1">
    <citation type="submission" date="2016-10" db="EMBL/GenBank/DDBJ databases">
        <title>The genome of Paramicrosporidium saccamoebae is the missing link in understanding Cryptomycota and Microsporidia evolution.</title>
        <authorList>
            <person name="Quandt C.A."/>
            <person name="Beaudet D."/>
            <person name="Corsaro D."/>
            <person name="Michel R."/>
            <person name="Corradi N."/>
            <person name="James T."/>
        </authorList>
    </citation>
    <scope>NUCLEOTIDE SEQUENCE [LARGE SCALE GENOMIC DNA]</scope>
    <source>
        <strain evidence="3 4">KSL3</strain>
    </source>
</reference>
<keyword evidence="1" id="KW-0812">Transmembrane</keyword>
<keyword evidence="4" id="KW-1185">Reference proteome</keyword>
<evidence type="ECO:0000256" key="1">
    <source>
        <dbReference type="SAM" id="Phobius"/>
    </source>
</evidence>
<dbReference type="Proteomes" id="UP000240830">
    <property type="component" value="Unassembled WGS sequence"/>
</dbReference>
<keyword evidence="1" id="KW-1133">Transmembrane helix</keyword>
<proteinExistence type="predicted"/>